<organism evidence="3">
    <name type="scientific">Ananas comosus var. bracteatus</name>
    <name type="common">red pineapple</name>
    <dbReference type="NCBI Taxonomy" id="296719"/>
    <lineage>
        <taxon>Eukaryota</taxon>
        <taxon>Viridiplantae</taxon>
        <taxon>Streptophyta</taxon>
        <taxon>Embryophyta</taxon>
        <taxon>Tracheophyta</taxon>
        <taxon>Spermatophyta</taxon>
        <taxon>Magnoliopsida</taxon>
        <taxon>Liliopsida</taxon>
        <taxon>Poales</taxon>
        <taxon>Bromeliaceae</taxon>
        <taxon>Bromelioideae</taxon>
        <taxon>Ananas</taxon>
    </lineage>
</organism>
<accession>A0A6V7PJN3</accession>
<dbReference type="InterPro" id="IPR026961">
    <property type="entry name" value="PGG_dom"/>
</dbReference>
<keyword evidence="1" id="KW-0812">Transmembrane</keyword>
<feature type="transmembrane region" description="Helical" evidence="1">
    <location>
        <begin position="68"/>
        <end position="89"/>
    </location>
</feature>
<keyword evidence="1" id="KW-0472">Membrane</keyword>
<gene>
    <name evidence="3" type="ORF">CB5_LOCUS14276</name>
</gene>
<evidence type="ECO:0000259" key="2">
    <source>
        <dbReference type="Pfam" id="PF13962"/>
    </source>
</evidence>
<evidence type="ECO:0000313" key="3">
    <source>
        <dbReference type="EMBL" id="CAD1831065.1"/>
    </source>
</evidence>
<name>A0A6V7PJN3_ANACO</name>
<evidence type="ECO:0000256" key="1">
    <source>
        <dbReference type="SAM" id="Phobius"/>
    </source>
</evidence>
<dbReference type="EMBL" id="LR862148">
    <property type="protein sequence ID" value="CAD1831065.1"/>
    <property type="molecule type" value="Genomic_DNA"/>
</dbReference>
<reference evidence="3" key="1">
    <citation type="submission" date="2020-07" db="EMBL/GenBank/DDBJ databases">
        <authorList>
            <person name="Lin J."/>
        </authorList>
    </citation>
    <scope>NUCLEOTIDE SEQUENCE</scope>
</reference>
<keyword evidence="1" id="KW-1133">Transmembrane helix</keyword>
<proteinExistence type="predicted"/>
<dbReference type="AlphaFoldDB" id="A0A6V7PJN3"/>
<feature type="domain" description="PGG" evidence="2">
    <location>
        <begin position="1"/>
        <end position="86"/>
    </location>
</feature>
<protein>
    <recommendedName>
        <fullName evidence="2">PGG domain-containing protein</fullName>
    </recommendedName>
</protein>
<feature type="transmembrane region" description="Helical" evidence="1">
    <location>
        <begin position="22"/>
        <end position="47"/>
    </location>
</feature>
<sequence length="139" mass="14854">MPGGYRADDHQNGGTPTLTRKYAFAAFIISDVLAFLCSIIATTWLMLAGSLATDPSRRVNLILRSGPLILIAVQSMIAAFALSVIMAASSSGKDSKEQTRMVSNEQNPGHLPSSGSLFGSICCHRCVIAVLFRQALVRI</sequence>
<dbReference type="Pfam" id="PF13962">
    <property type="entry name" value="PGG"/>
    <property type="match status" value="1"/>
</dbReference>